<keyword evidence="2" id="KW-0540">Nuclease</keyword>
<dbReference type="OrthoDB" id="441807at2"/>
<keyword evidence="2" id="KW-0255">Endonuclease</keyword>
<dbReference type="InterPro" id="IPR044925">
    <property type="entry name" value="His-Me_finger_sf"/>
</dbReference>
<evidence type="ECO:0000259" key="1">
    <source>
        <dbReference type="Pfam" id="PF13392"/>
    </source>
</evidence>
<organism evidence="2 3">
    <name type="scientific">Paraburkholderia phenazinium</name>
    <dbReference type="NCBI Taxonomy" id="60549"/>
    <lineage>
        <taxon>Bacteria</taxon>
        <taxon>Pseudomonadati</taxon>
        <taxon>Pseudomonadota</taxon>
        <taxon>Betaproteobacteria</taxon>
        <taxon>Burkholderiales</taxon>
        <taxon>Burkholderiaceae</taxon>
        <taxon>Paraburkholderia</taxon>
    </lineage>
</organism>
<dbReference type="Pfam" id="PF13392">
    <property type="entry name" value="HNH_3"/>
    <property type="match status" value="1"/>
</dbReference>
<dbReference type="GO" id="GO:0004519">
    <property type="term" value="F:endonuclease activity"/>
    <property type="evidence" value="ECO:0007669"/>
    <property type="project" value="UniProtKB-KW"/>
</dbReference>
<dbReference type="AlphaFoldDB" id="A0A1G7ZNU4"/>
<dbReference type="InterPro" id="IPR003615">
    <property type="entry name" value="HNH_nuc"/>
</dbReference>
<dbReference type="SUPFAM" id="SSF54060">
    <property type="entry name" value="His-Me finger endonucleases"/>
    <property type="match status" value="1"/>
</dbReference>
<accession>A0A1G7ZNU4</accession>
<dbReference type="Proteomes" id="UP000199706">
    <property type="component" value="Unassembled WGS sequence"/>
</dbReference>
<dbReference type="RefSeq" id="WP_090685763.1">
    <property type="nucleotide sequence ID" value="NZ_FNCJ01000007.1"/>
</dbReference>
<name>A0A1G7ZNU4_9BURK</name>
<dbReference type="EMBL" id="FNCJ01000007">
    <property type="protein sequence ID" value="SDH10421.1"/>
    <property type="molecule type" value="Genomic_DNA"/>
</dbReference>
<protein>
    <submittedName>
        <fullName evidence="2">HNH endonuclease</fullName>
    </submittedName>
</protein>
<dbReference type="InterPro" id="IPR044930">
    <property type="entry name" value="Homing_endonuclease_His-Me"/>
</dbReference>
<proteinExistence type="predicted"/>
<evidence type="ECO:0000313" key="3">
    <source>
        <dbReference type="Proteomes" id="UP000199706"/>
    </source>
</evidence>
<sequence length="172" mass="19086">MGGKRKQVGPLRRAQLAYRAPISVRIEMNIERVPECGCWIWMGAVNAQGYGFMKANGRQGFAHRWSFEAHNGEIPKGMVICHRCDVPACVNPNHLFLGTYLDNAKDCVKKNRQPALTRNGKAKLTIESAARLRAMRENGASLKELSLEFGITQVHACRVSKGAVWPAEDSHG</sequence>
<gene>
    <name evidence="2" type="ORF">SAMN05216466_107111</name>
</gene>
<reference evidence="2 3" key="1">
    <citation type="submission" date="2016-10" db="EMBL/GenBank/DDBJ databases">
        <authorList>
            <person name="de Groot N.N."/>
        </authorList>
    </citation>
    <scope>NUCLEOTIDE SEQUENCE [LARGE SCALE GENOMIC DNA]</scope>
    <source>
        <strain evidence="2 3">LMG 2247</strain>
    </source>
</reference>
<feature type="domain" description="HNH nuclease" evidence="1">
    <location>
        <begin position="61"/>
        <end position="104"/>
    </location>
</feature>
<keyword evidence="2" id="KW-0378">Hydrolase</keyword>
<dbReference type="Gene3D" id="3.90.75.10">
    <property type="entry name" value="Homing Intron 3 (I-ppo) Encoded Endonuclease, Chain A"/>
    <property type="match status" value="1"/>
</dbReference>
<evidence type="ECO:0000313" key="2">
    <source>
        <dbReference type="EMBL" id="SDH10421.1"/>
    </source>
</evidence>